<accession>A0A830BDB2</accession>
<keyword evidence="2" id="KW-1185">Reference proteome</keyword>
<sequence>MAKSSVSLKLVIDPEAKKVVFAEADNDFVNFLVHILSLPVAKVISLLGKEGMVGSLPNLYQALQDLPDSYGTVKYMVMDDLVVKPMSTSPFIALIKSFNVKDVSALEEKVVDLGITEAVKLLKASLETKNVLTHVFLKGKFTLPFNYLNQALMLTMYLPCTICRFAQSNSVSSV</sequence>
<dbReference type="InterPro" id="IPR007750">
    <property type="entry name" value="DUF674"/>
</dbReference>
<dbReference type="OrthoDB" id="2014278at2759"/>
<proteinExistence type="predicted"/>
<dbReference type="PANTHER" id="PTHR33103:SF19">
    <property type="entry name" value="OS09G0544700 PROTEIN"/>
    <property type="match status" value="1"/>
</dbReference>
<gene>
    <name evidence="1" type="ORF">PHJA_000421500</name>
</gene>
<protein>
    <submittedName>
        <fullName evidence="1">Uncharacterized protein</fullName>
    </submittedName>
</protein>
<comment type="caution">
    <text evidence="1">The sequence shown here is derived from an EMBL/GenBank/DDBJ whole genome shotgun (WGS) entry which is preliminary data.</text>
</comment>
<dbReference type="EMBL" id="BMAC01000052">
    <property type="protein sequence ID" value="GFP82784.1"/>
    <property type="molecule type" value="Genomic_DNA"/>
</dbReference>
<reference evidence="1" key="1">
    <citation type="submission" date="2020-07" db="EMBL/GenBank/DDBJ databases">
        <title>Ethylene signaling mediates host invasion by parasitic plants.</title>
        <authorList>
            <person name="Yoshida S."/>
        </authorList>
    </citation>
    <scope>NUCLEOTIDE SEQUENCE</scope>
    <source>
        <strain evidence="1">Okayama</strain>
    </source>
</reference>
<name>A0A830BDB2_9LAMI</name>
<dbReference type="PANTHER" id="PTHR33103">
    <property type="entry name" value="OS01G0153900 PROTEIN"/>
    <property type="match status" value="1"/>
</dbReference>
<dbReference type="Proteomes" id="UP000653305">
    <property type="component" value="Unassembled WGS sequence"/>
</dbReference>
<dbReference type="AlphaFoldDB" id="A0A830BDB2"/>
<evidence type="ECO:0000313" key="1">
    <source>
        <dbReference type="EMBL" id="GFP82784.1"/>
    </source>
</evidence>
<evidence type="ECO:0000313" key="2">
    <source>
        <dbReference type="Proteomes" id="UP000653305"/>
    </source>
</evidence>
<dbReference type="Pfam" id="PF05056">
    <property type="entry name" value="DUF674"/>
    <property type="match status" value="2"/>
</dbReference>
<organism evidence="1 2">
    <name type="scientific">Phtheirospermum japonicum</name>
    <dbReference type="NCBI Taxonomy" id="374723"/>
    <lineage>
        <taxon>Eukaryota</taxon>
        <taxon>Viridiplantae</taxon>
        <taxon>Streptophyta</taxon>
        <taxon>Embryophyta</taxon>
        <taxon>Tracheophyta</taxon>
        <taxon>Spermatophyta</taxon>
        <taxon>Magnoliopsida</taxon>
        <taxon>eudicotyledons</taxon>
        <taxon>Gunneridae</taxon>
        <taxon>Pentapetalae</taxon>
        <taxon>asterids</taxon>
        <taxon>lamiids</taxon>
        <taxon>Lamiales</taxon>
        <taxon>Orobanchaceae</taxon>
        <taxon>Orobanchaceae incertae sedis</taxon>
        <taxon>Phtheirospermum</taxon>
    </lineage>
</organism>